<comment type="caution">
    <text evidence="1">The sequence shown here is derived from an EMBL/GenBank/DDBJ whole genome shotgun (WGS) entry which is preliminary data.</text>
</comment>
<name>A0ABD3NK80_9STRA</name>
<organism evidence="1 2">
    <name type="scientific">Cyclotella cryptica</name>
    <dbReference type="NCBI Taxonomy" id="29204"/>
    <lineage>
        <taxon>Eukaryota</taxon>
        <taxon>Sar</taxon>
        <taxon>Stramenopiles</taxon>
        <taxon>Ochrophyta</taxon>
        <taxon>Bacillariophyta</taxon>
        <taxon>Coscinodiscophyceae</taxon>
        <taxon>Thalassiosirophycidae</taxon>
        <taxon>Stephanodiscales</taxon>
        <taxon>Stephanodiscaceae</taxon>
        <taxon>Cyclotella</taxon>
    </lineage>
</organism>
<dbReference type="Proteomes" id="UP001516023">
    <property type="component" value="Unassembled WGS sequence"/>
</dbReference>
<reference evidence="1 2" key="1">
    <citation type="journal article" date="2020" name="G3 (Bethesda)">
        <title>Improved Reference Genome for Cyclotella cryptica CCMP332, a Model for Cell Wall Morphogenesis, Salinity Adaptation, and Lipid Production in Diatoms (Bacillariophyta).</title>
        <authorList>
            <person name="Roberts W.R."/>
            <person name="Downey K.M."/>
            <person name="Ruck E.C."/>
            <person name="Traller J.C."/>
            <person name="Alverson A.J."/>
        </authorList>
    </citation>
    <scope>NUCLEOTIDE SEQUENCE [LARGE SCALE GENOMIC DNA]</scope>
    <source>
        <strain evidence="1 2">CCMP332</strain>
    </source>
</reference>
<proteinExistence type="predicted"/>
<dbReference type="EMBL" id="JABMIG020000538">
    <property type="protein sequence ID" value="KAL3775447.1"/>
    <property type="molecule type" value="Genomic_DNA"/>
</dbReference>
<evidence type="ECO:0000313" key="1">
    <source>
        <dbReference type="EMBL" id="KAL3775447.1"/>
    </source>
</evidence>
<gene>
    <name evidence="1" type="ORF">HJC23_006533</name>
</gene>
<accession>A0ABD3NK80</accession>
<dbReference type="AlphaFoldDB" id="A0ABD3NK80"/>
<keyword evidence="2" id="KW-1185">Reference proteome</keyword>
<protein>
    <submittedName>
        <fullName evidence="1">Uncharacterized protein</fullName>
    </submittedName>
</protein>
<sequence>MIRNCVSVSSVLSRRGISSVDQKFVPTASTRQSLTFGLGDPLRDLNSASTLACSLFQVQFSPSRRKFASNVNGSIGSLNGKSSSQDIINSTAATTEWKRNQYRKITEKFQANIAKKSDHLKQSTVEPLQIDNYEDVQPMWKEMESRVTRRRSLTLEQRGGMSGRRNVRRSDEDVWLEAGVYDGGTEDVEAKKE</sequence>
<evidence type="ECO:0000313" key="2">
    <source>
        <dbReference type="Proteomes" id="UP001516023"/>
    </source>
</evidence>